<dbReference type="PROSITE" id="PS50157">
    <property type="entry name" value="ZINC_FINGER_C2H2_2"/>
    <property type="match status" value="1"/>
</dbReference>
<evidence type="ECO:0000313" key="9">
    <source>
        <dbReference type="Proteomes" id="UP001175211"/>
    </source>
</evidence>
<evidence type="ECO:0000313" key="8">
    <source>
        <dbReference type="EMBL" id="KAK0452153.1"/>
    </source>
</evidence>
<organism evidence="8 9">
    <name type="scientific">Armillaria tabescens</name>
    <name type="common">Ringless honey mushroom</name>
    <name type="synonym">Agaricus tabescens</name>
    <dbReference type="NCBI Taxonomy" id="1929756"/>
    <lineage>
        <taxon>Eukaryota</taxon>
        <taxon>Fungi</taxon>
        <taxon>Dikarya</taxon>
        <taxon>Basidiomycota</taxon>
        <taxon>Agaricomycotina</taxon>
        <taxon>Agaricomycetes</taxon>
        <taxon>Agaricomycetidae</taxon>
        <taxon>Agaricales</taxon>
        <taxon>Marasmiineae</taxon>
        <taxon>Physalacriaceae</taxon>
        <taxon>Desarmillaria</taxon>
    </lineage>
</organism>
<dbReference type="GO" id="GO:0000978">
    <property type="term" value="F:RNA polymerase II cis-regulatory region sequence-specific DNA binding"/>
    <property type="evidence" value="ECO:0007669"/>
    <property type="project" value="TreeGrafter"/>
</dbReference>
<keyword evidence="4" id="KW-0862">Zinc</keyword>
<dbReference type="EMBL" id="JAUEPS010000031">
    <property type="protein sequence ID" value="KAK0452153.1"/>
    <property type="molecule type" value="Genomic_DNA"/>
</dbReference>
<dbReference type="GO" id="GO:0000785">
    <property type="term" value="C:chromatin"/>
    <property type="evidence" value="ECO:0007669"/>
    <property type="project" value="TreeGrafter"/>
</dbReference>
<dbReference type="GO" id="GO:0005667">
    <property type="term" value="C:transcription regulator complex"/>
    <property type="evidence" value="ECO:0007669"/>
    <property type="project" value="TreeGrafter"/>
</dbReference>
<dbReference type="PANTHER" id="PTHR14003:SF19">
    <property type="entry name" value="YY2 TRANSCRIPTION FACTOR"/>
    <property type="match status" value="1"/>
</dbReference>
<dbReference type="Proteomes" id="UP001175211">
    <property type="component" value="Unassembled WGS sequence"/>
</dbReference>
<dbReference type="RefSeq" id="XP_060327987.1">
    <property type="nucleotide sequence ID" value="XM_060483128.1"/>
</dbReference>
<feature type="domain" description="C2H2-type" evidence="7">
    <location>
        <begin position="31"/>
        <end position="61"/>
    </location>
</feature>
<reference evidence="8" key="1">
    <citation type="submission" date="2023-06" db="EMBL/GenBank/DDBJ databases">
        <authorList>
            <consortium name="Lawrence Berkeley National Laboratory"/>
            <person name="Ahrendt S."/>
            <person name="Sahu N."/>
            <person name="Indic B."/>
            <person name="Wong-Bajracharya J."/>
            <person name="Merenyi Z."/>
            <person name="Ke H.-M."/>
            <person name="Monk M."/>
            <person name="Kocsube S."/>
            <person name="Drula E."/>
            <person name="Lipzen A."/>
            <person name="Balint B."/>
            <person name="Henrissat B."/>
            <person name="Andreopoulos B."/>
            <person name="Martin F.M."/>
            <person name="Harder C.B."/>
            <person name="Rigling D."/>
            <person name="Ford K.L."/>
            <person name="Foster G.D."/>
            <person name="Pangilinan J."/>
            <person name="Papanicolaou A."/>
            <person name="Barry K."/>
            <person name="LaButti K."/>
            <person name="Viragh M."/>
            <person name="Koriabine M."/>
            <person name="Yan M."/>
            <person name="Riley R."/>
            <person name="Champramary S."/>
            <person name="Plett K.L."/>
            <person name="Tsai I.J."/>
            <person name="Slot J."/>
            <person name="Sipos G."/>
            <person name="Plett J."/>
            <person name="Nagy L.G."/>
            <person name="Grigoriev I.V."/>
        </authorList>
    </citation>
    <scope>NUCLEOTIDE SEQUENCE</scope>
    <source>
        <strain evidence="8">CCBAS 213</strain>
    </source>
</reference>
<accession>A0AA39K0J6</accession>
<evidence type="ECO:0000256" key="4">
    <source>
        <dbReference type="ARBA" id="ARBA00022833"/>
    </source>
</evidence>
<keyword evidence="2" id="KW-0677">Repeat</keyword>
<evidence type="ECO:0000256" key="5">
    <source>
        <dbReference type="PROSITE-ProRule" id="PRU00042"/>
    </source>
</evidence>
<gene>
    <name evidence="8" type="ORF">EV420DRAFT_694432</name>
</gene>
<evidence type="ECO:0000256" key="6">
    <source>
        <dbReference type="SAM" id="MobiDB-lite"/>
    </source>
</evidence>
<comment type="caution">
    <text evidence="8">The sequence shown here is derived from an EMBL/GenBank/DDBJ whole genome shotgun (WGS) entry which is preliminary data.</text>
</comment>
<dbReference type="GO" id="GO:0008270">
    <property type="term" value="F:zinc ion binding"/>
    <property type="evidence" value="ECO:0007669"/>
    <property type="project" value="UniProtKB-KW"/>
</dbReference>
<dbReference type="SUPFAM" id="SSF57667">
    <property type="entry name" value="beta-beta-alpha zinc fingers"/>
    <property type="match status" value="1"/>
</dbReference>
<feature type="region of interest" description="Disordered" evidence="6">
    <location>
        <begin position="88"/>
        <end position="109"/>
    </location>
</feature>
<dbReference type="InterPro" id="IPR013087">
    <property type="entry name" value="Znf_C2H2_type"/>
</dbReference>
<keyword evidence="1" id="KW-0479">Metal-binding</keyword>
<evidence type="ECO:0000256" key="3">
    <source>
        <dbReference type="ARBA" id="ARBA00022771"/>
    </source>
</evidence>
<keyword evidence="9" id="KW-1185">Reference proteome</keyword>
<evidence type="ECO:0000256" key="2">
    <source>
        <dbReference type="ARBA" id="ARBA00022737"/>
    </source>
</evidence>
<dbReference type="Gene3D" id="3.30.160.60">
    <property type="entry name" value="Classic Zinc Finger"/>
    <property type="match status" value="1"/>
</dbReference>
<proteinExistence type="predicted"/>
<dbReference type="GO" id="GO:0031519">
    <property type="term" value="C:PcG protein complex"/>
    <property type="evidence" value="ECO:0007669"/>
    <property type="project" value="TreeGrafter"/>
</dbReference>
<evidence type="ECO:0000259" key="7">
    <source>
        <dbReference type="PROSITE" id="PS50157"/>
    </source>
</evidence>
<dbReference type="AlphaFoldDB" id="A0AA39K0J6"/>
<name>A0AA39K0J6_ARMTA</name>
<dbReference type="SMART" id="SM00355">
    <property type="entry name" value="ZnF_C2H2"/>
    <property type="match status" value="3"/>
</dbReference>
<dbReference type="InterPro" id="IPR036236">
    <property type="entry name" value="Znf_C2H2_sf"/>
</dbReference>
<dbReference type="GeneID" id="85366676"/>
<protein>
    <recommendedName>
        <fullName evidence="7">C2H2-type domain-containing protein</fullName>
    </recommendedName>
</protein>
<sequence length="316" mass="34864">MCSKSCPKCGKKMLNLNRHLITHFSYSDRPFRCKMPDCGFAATQSGGLKIHMNTMHTGEKPYRCPEPTCKFATGDTSKLCNHRKKEHRYVPGKENKPKKRVTKVEEMSDENTFREAPFVATGHEVNSTRSPGRDLVNKGQEELPIAALPFPFPDFVSPIVRPVMYEQAEGRALHPMTVDYQFPASWSRPTQAPIMPAYDDRSIEGPGYYVPCHNYGPLAAYPCDAVYSSSQFPQSVVPRVFAGGNCGTANQGLGGWSAPQAAAGYLDHGYADSGAGVSCDTQRSQVPPLTYGVDTSFESPFHKMLAAMNTLNMISY</sequence>
<evidence type="ECO:0000256" key="1">
    <source>
        <dbReference type="ARBA" id="ARBA00022723"/>
    </source>
</evidence>
<dbReference type="PANTHER" id="PTHR14003">
    <property type="entry name" value="TRANSCRIPTIONAL REPRESSOR PROTEIN YY"/>
    <property type="match status" value="1"/>
</dbReference>
<dbReference type="GO" id="GO:0000981">
    <property type="term" value="F:DNA-binding transcription factor activity, RNA polymerase II-specific"/>
    <property type="evidence" value="ECO:0007669"/>
    <property type="project" value="TreeGrafter"/>
</dbReference>
<keyword evidence="3 5" id="KW-0863">Zinc-finger</keyword>